<dbReference type="STRING" id="563176.SAMN04488090_0204"/>
<reference evidence="1 2" key="1">
    <citation type="submission" date="2016-10" db="EMBL/GenBank/DDBJ databases">
        <authorList>
            <person name="de Groot N.N."/>
        </authorList>
    </citation>
    <scope>NUCLEOTIDE SEQUENCE [LARGE SCALE GENOMIC DNA]</scope>
    <source>
        <strain evidence="1 2">DSM 21668</strain>
    </source>
</reference>
<name>A0A1G9HUJ0_9BACT</name>
<dbReference type="RefSeq" id="WP_093196615.1">
    <property type="nucleotide sequence ID" value="NZ_FNGS01000001.1"/>
</dbReference>
<keyword evidence="2" id="KW-1185">Reference proteome</keyword>
<sequence>MRNLLFVLLLLTGCAHRGDYLSFKVNDSDETFQLSAEYNPDKTEQVQEYLDEKLTTGNDASFENAEIDATMTLNDKTHFYIRSNPGELLIRFNKSENSKASYLKMKELSKGLKDVLTD</sequence>
<protein>
    <submittedName>
        <fullName evidence="1">Uncharacterized protein</fullName>
    </submittedName>
</protein>
<organism evidence="1 2">
    <name type="scientific">Siphonobacter aquaeclarae</name>
    <dbReference type="NCBI Taxonomy" id="563176"/>
    <lineage>
        <taxon>Bacteria</taxon>
        <taxon>Pseudomonadati</taxon>
        <taxon>Bacteroidota</taxon>
        <taxon>Cytophagia</taxon>
        <taxon>Cytophagales</taxon>
        <taxon>Cytophagaceae</taxon>
        <taxon>Siphonobacter</taxon>
    </lineage>
</organism>
<dbReference type="Proteomes" id="UP000198901">
    <property type="component" value="Unassembled WGS sequence"/>
</dbReference>
<accession>A0A1G9HUJ0</accession>
<gene>
    <name evidence="1" type="ORF">SAMN04488090_0204</name>
</gene>
<dbReference type="AlphaFoldDB" id="A0A1G9HUJ0"/>
<dbReference type="EMBL" id="FNGS01000001">
    <property type="protein sequence ID" value="SDL16384.1"/>
    <property type="molecule type" value="Genomic_DNA"/>
</dbReference>
<evidence type="ECO:0000313" key="2">
    <source>
        <dbReference type="Proteomes" id="UP000198901"/>
    </source>
</evidence>
<dbReference type="OrthoDB" id="957496at2"/>
<evidence type="ECO:0000313" key="1">
    <source>
        <dbReference type="EMBL" id="SDL16384.1"/>
    </source>
</evidence>
<proteinExistence type="predicted"/>